<evidence type="ECO:0000313" key="4">
    <source>
        <dbReference type="Proteomes" id="UP001501295"/>
    </source>
</evidence>
<sequence length="337" mass="35875">MRGFWPPPLWVPAEVPAKKWLGRRGGLWIAAGGVAFFLYLMLVGGLALHNGAAVTIGLLVGAVTVAASFLYTMAYRIGPRDTVTVPLLLIAFGFGGLLAVTVGSTTDSLLVKLTGHSEVQTNTVVLLLAGISEELAKIIAVVVVSWRLKDKSIRNGLFVGGAVGLGFAALEDLSYAQSFYQDPPALIHLTHLGSALVFVPVRALLTPFGHPLWTALFAAGLFAAARNGRFRVTWKVVVAYLGVSVAHGLWDGSAGVLDATGIKPLVLLELLILPGIVVGSGLIWIHVARKARWDFQTPVAWWRAGPPHPAHQVPPPAPPDPRHRLPVPPGAWPPPPR</sequence>
<feature type="transmembrane region" description="Helical" evidence="2">
    <location>
        <begin position="52"/>
        <end position="71"/>
    </location>
</feature>
<feature type="compositionally biased region" description="Pro residues" evidence="1">
    <location>
        <begin position="306"/>
        <end position="319"/>
    </location>
</feature>
<evidence type="ECO:0000256" key="2">
    <source>
        <dbReference type="SAM" id="Phobius"/>
    </source>
</evidence>
<feature type="compositionally biased region" description="Pro residues" evidence="1">
    <location>
        <begin position="326"/>
        <end position="337"/>
    </location>
</feature>
<feature type="transmembrane region" description="Helical" evidence="2">
    <location>
        <begin position="208"/>
        <end position="225"/>
    </location>
</feature>
<protein>
    <recommendedName>
        <fullName evidence="5">RsiW-degrading membrane proteinase PrsW (M82 family)</fullName>
    </recommendedName>
</protein>
<comment type="caution">
    <text evidence="3">The sequence shown here is derived from an EMBL/GenBank/DDBJ whole genome shotgun (WGS) entry which is preliminary data.</text>
</comment>
<evidence type="ECO:0000256" key="1">
    <source>
        <dbReference type="SAM" id="MobiDB-lite"/>
    </source>
</evidence>
<evidence type="ECO:0008006" key="5">
    <source>
        <dbReference type="Google" id="ProtNLM"/>
    </source>
</evidence>
<dbReference type="RefSeq" id="WP_345372347.1">
    <property type="nucleotide sequence ID" value="NZ_BAABLM010000001.1"/>
</dbReference>
<dbReference type="PANTHER" id="PTHR36844:SF1">
    <property type="entry name" value="PROTEASE PRSW"/>
    <property type="match status" value="1"/>
</dbReference>
<feature type="transmembrane region" description="Helical" evidence="2">
    <location>
        <begin position="153"/>
        <end position="170"/>
    </location>
</feature>
<dbReference type="InterPro" id="IPR026898">
    <property type="entry name" value="PrsW"/>
</dbReference>
<dbReference type="Proteomes" id="UP001501295">
    <property type="component" value="Unassembled WGS sequence"/>
</dbReference>
<name>A0ABP8VJS5_9MICO</name>
<proteinExistence type="predicted"/>
<dbReference type="Pfam" id="PF13367">
    <property type="entry name" value="PrsW-protease"/>
    <property type="match status" value="1"/>
</dbReference>
<dbReference type="EMBL" id="BAABLM010000001">
    <property type="protein sequence ID" value="GAA4665042.1"/>
    <property type="molecule type" value="Genomic_DNA"/>
</dbReference>
<keyword evidence="2" id="KW-1133">Transmembrane helix</keyword>
<feature type="transmembrane region" description="Helical" evidence="2">
    <location>
        <begin position="262"/>
        <end position="285"/>
    </location>
</feature>
<feature type="transmembrane region" description="Helical" evidence="2">
    <location>
        <begin position="83"/>
        <end position="104"/>
    </location>
</feature>
<keyword evidence="2" id="KW-0812">Transmembrane</keyword>
<feature type="transmembrane region" description="Helical" evidence="2">
    <location>
        <begin position="124"/>
        <end position="146"/>
    </location>
</feature>
<organism evidence="3 4">
    <name type="scientific">Frondihabitans cladoniiphilus</name>
    <dbReference type="NCBI Taxonomy" id="715785"/>
    <lineage>
        <taxon>Bacteria</taxon>
        <taxon>Bacillati</taxon>
        <taxon>Actinomycetota</taxon>
        <taxon>Actinomycetes</taxon>
        <taxon>Micrococcales</taxon>
        <taxon>Microbacteriaceae</taxon>
        <taxon>Frondihabitans</taxon>
    </lineage>
</organism>
<feature type="region of interest" description="Disordered" evidence="1">
    <location>
        <begin position="306"/>
        <end position="337"/>
    </location>
</feature>
<dbReference type="PANTHER" id="PTHR36844">
    <property type="entry name" value="PROTEASE PRSW"/>
    <property type="match status" value="1"/>
</dbReference>
<feature type="transmembrane region" description="Helical" evidence="2">
    <location>
        <begin position="27"/>
        <end position="46"/>
    </location>
</feature>
<feature type="transmembrane region" description="Helical" evidence="2">
    <location>
        <begin position="232"/>
        <end position="250"/>
    </location>
</feature>
<accession>A0ABP8VJS5</accession>
<evidence type="ECO:0000313" key="3">
    <source>
        <dbReference type="EMBL" id="GAA4665042.1"/>
    </source>
</evidence>
<reference evidence="4" key="1">
    <citation type="journal article" date="2019" name="Int. J. Syst. Evol. Microbiol.">
        <title>The Global Catalogue of Microorganisms (GCM) 10K type strain sequencing project: providing services to taxonomists for standard genome sequencing and annotation.</title>
        <authorList>
            <consortium name="The Broad Institute Genomics Platform"/>
            <consortium name="The Broad Institute Genome Sequencing Center for Infectious Disease"/>
            <person name="Wu L."/>
            <person name="Ma J."/>
        </authorList>
    </citation>
    <scope>NUCLEOTIDE SEQUENCE [LARGE SCALE GENOMIC DNA]</scope>
    <source>
        <strain evidence="4">JCM 18956</strain>
    </source>
</reference>
<keyword evidence="4" id="KW-1185">Reference proteome</keyword>
<gene>
    <name evidence="3" type="ORF">GCM10025780_02740</name>
</gene>
<keyword evidence="2" id="KW-0472">Membrane</keyword>